<comment type="similarity">
    <text evidence="1">Belongs to the DTD family.</text>
</comment>
<feature type="non-terminal residue" evidence="2">
    <location>
        <position position="1"/>
    </location>
</feature>
<evidence type="ECO:0008006" key="3">
    <source>
        <dbReference type="Google" id="ProtNLM"/>
    </source>
</evidence>
<sequence length="145" mass="15720">VKLILQRVTTASVYVNEEAIASINNGVLVLFGVEKGDGKDQVCFLADKTLNLRIFSDHSGKMNLSCADVGGEILVVSQFTLAGDCSRGRRPSFGRAADPDTAQTLYEYYVKLLGQSGLKVSMGRFAANMKVKLVNDGPVTFLLER</sequence>
<dbReference type="Gene3D" id="3.50.80.10">
    <property type="entry name" value="D-tyrosyl-tRNA(Tyr) deacylase"/>
    <property type="match status" value="1"/>
</dbReference>
<dbReference type="InterPro" id="IPR023509">
    <property type="entry name" value="DTD-like_sf"/>
</dbReference>
<dbReference type="InterPro" id="IPR003732">
    <property type="entry name" value="Daa-tRNA_deacyls_DTD"/>
</dbReference>
<accession>A0A381ZIW6</accession>
<dbReference type="HAMAP" id="MF_00518">
    <property type="entry name" value="Deacylase_Dtd"/>
    <property type="match status" value="1"/>
</dbReference>
<dbReference type="PANTHER" id="PTHR10472">
    <property type="entry name" value="D-TYROSYL-TRNA TYR DEACYLASE"/>
    <property type="match status" value="1"/>
</dbReference>
<dbReference type="Pfam" id="PF02580">
    <property type="entry name" value="Tyr_Deacylase"/>
    <property type="match status" value="1"/>
</dbReference>
<dbReference type="EMBL" id="UINC01021513">
    <property type="protein sequence ID" value="SVA89206.1"/>
    <property type="molecule type" value="Genomic_DNA"/>
</dbReference>
<gene>
    <name evidence="2" type="ORF">METZ01_LOCUS142060</name>
</gene>
<dbReference type="GO" id="GO:0051500">
    <property type="term" value="F:D-tyrosyl-tRNA(Tyr) deacylase activity"/>
    <property type="evidence" value="ECO:0007669"/>
    <property type="project" value="TreeGrafter"/>
</dbReference>
<dbReference type="GO" id="GO:0005737">
    <property type="term" value="C:cytoplasm"/>
    <property type="evidence" value="ECO:0007669"/>
    <property type="project" value="InterPro"/>
</dbReference>
<dbReference type="PANTHER" id="PTHR10472:SF5">
    <property type="entry name" value="D-AMINOACYL-TRNA DEACYLASE 1"/>
    <property type="match status" value="1"/>
</dbReference>
<name>A0A381ZIW6_9ZZZZ</name>
<evidence type="ECO:0000256" key="1">
    <source>
        <dbReference type="ARBA" id="ARBA00009673"/>
    </source>
</evidence>
<reference evidence="2" key="1">
    <citation type="submission" date="2018-05" db="EMBL/GenBank/DDBJ databases">
        <authorList>
            <person name="Lanie J.A."/>
            <person name="Ng W.-L."/>
            <person name="Kazmierczak K.M."/>
            <person name="Andrzejewski T.M."/>
            <person name="Davidsen T.M."/>
            <person name="Wayne K.J."/>
            <person name="Tettelin H."/>
            <person name="Glass J.I."/>
            <person name="Rusch D."/>
            <person name="Podicherti R."/>
            <person name="Tsui H.-C.T."/>
            <person name="Winkler M.E."/>
        </authorList>
    </citation>
    <scope>NUCLEOTIDE SEQUENCE</scope>
</reference>
<organism evidence="2">
    <name type="scientific">marine metagenome</name>
    <dbReference type="NCBI Taxonomy" id="408172"/>
    <lineage>
        <taxon>unclassified sequences</taxon>
        <taxon>metagenomes</taxon>
        <taxon>ecological metagenomes</taxon>
    </lineage>
</organism>
<dbReference type="AlphaFoldDB" id="A0A381ZIW6"/>
<proteinExistence type="inferred from homology"/>
<dbReference type="NCBIfam" id="TIGR00256">
    <property type="entry name" value="D-aminoacyl-tRNA deacylase"/>
    <property type="match status" value="1"/>
</dbReference>
<dbReference type="FunFam" id="3.50.80.10:FF:000001">
    <property type="entry name" value="D-aminoacyl-tRNA deacylase"/>
    <property type="match status" value="1"/>
</dbReference>
<evidence type="ECO:0000313" key="2">
    <source>
        <dbReference type="EMBL" id="SVA89206.1"/>
    </source>
</evidence>
<dbReference type="SUPFAM" id="SSF69500">
    <property type="entry name" value="DTD-like"/>
    <property type="match status" value="1"/>
</dbReference>
<protein>
    <recommendedName>
        <fullName evidence="3">D-aminoacyl-tRNA deacylase</fullName>
    </recommendedName>
</protein>